<feature type="transmembrane region" description="Helical" evidence="7">
    <location>
        <begin position="71"/>
        <end position="95"/>
    </location>
</feature>
<evidence type="ECO:0000256" key="5">
    <source>
        <dbReference type="ARBA" id="ARBA00022989"/>
    </source>
</evidence>
<feature type="transmembrane region" description="Helical" evidence="7">
    <location>
        <begin position="107"/>
        <end position="128"/>
    </location>
</feature>
<dbReference type="Pfam" id="PF00528">
    <property type="entry name" value="BPD_transp_1"/>
    <property type="match status" value="1"/>
</dbReference>
<dbReference type="AlphaFoldDB" id="A0A0F8ZYX3"/>
<dbReference type="InterPro" id="IPR035906">
    <property type="entry name" value="MetI-like_sf"/>
</dbReference>
<evidence type="ECO:0000313" key="9">
    <source>
        <dbReference type="EMBL" id="KKK99172.1"/>
    </source>
</evidence>
<dbReference type="EMBL" id="LAZR01045312">
    <property type="protein sequence ID" value="KKK99172.1"/>
    <property type="molecule type" value="Genomic_DNA"/>
</dbReference>
<keyword evidence="6 7" id="KW-0472">Membrane</keyword>
<keyword evidence="5 7" id="KW-1133">Transmembrane helix</keyword>
<dbReference type="InterPro" id="IPR000515">
    <property type="entry name" value="MetI-like"/>
</dbReference>
<keyword evidence="4 7" id="KW-0812">Transmembrane</keyword>
<evidence type="ECO:0000259" key="8">
    <source>
        <dbReference type="PROSITE" id="PS50928"/>
    </source>
</evidence>
<evidence type="ECO:0000256" key="1">
    <source>
        <dbReference type="ARBA" id="ARBA00004651"/>
    </source>
</evidence>
<feature type="transmembrane region" description="Helical" evidence="7">
    <location>
        <begin position="211"/>
        <end position="233"/>
    </location>
</feature>
<gene>
    <name evidence="9" type="ORF">LCGC14_2635420</name>
</gene>
<dbReference type="PANTHER" id="PTHR43744:SF8">
    <property type="entry name" value="SN-GLYCEROL-3-PHOSPHATE TRANSPORT SYSTEM PERMEASE PROTEIN UGPE"/>
    <property type="match status" value="1"/>
</dbReference>
<dbReference type="GO" id="GO:0055085">
    <property type="term" value="P:transmembrane transport"/>
    <property type="evidence" value="ECO:0007669"/>
    <property type="project" value="InterPro"/>
</dbReference>
<feature type="domain" description="ABC transmembrane type-1" evidence="8">
    <location>
        <begin position="72"/>
        <end position="261"/>
    </location>
</feature>
<feature type="transmembrane region" description="Helical" evidence="7">
    <location>
        <begin position="182"/>
        <end position="205"/>
    </location>
</feature>
<dbReference type="GO" id="GO:0005886">
    <property type="term" value="C:plasma membrane"/>
    <property type="evidence" value="ECO:0007669"/>
    <property type="project" value="UniProtKB-SubCell"/>
</dbReference>
<evidence type="ECO:0000256" key="7">
    <source>
        <dbReference type="SAM" id="Phobius"/>
    </source>
</evidence>
<accession>A0A0F8ZYX3</accession>
<evidence type="ECO:0000256" key="2">
    <source>
        <dbReference type="ARBA" id="ARBA00022448"/>
    </source>
</evidence>
<feature type="transmembrane region" description="Helical" evidence="7">
    <location>
        <begin position="240"/>
        <end position="261"/>
    </location>
</feature>
<dbReference type="PANTHER" id="PTHR43744">
    <property type="entry name" value="ABC TRANSPORTER PERMEASE PROTEIN MG189-RELATED-RELATED"/>
    <property type="match status" value="1"/>
</dbReference>
<proteinExistence type="predicted"/>
<evidence type="ECO:0000256" key="3">
    <source>
        <dbReference type="ARBA" id="ARBA00022475"/>
    </source>
</evidence>
<comment type="subcellular location">
    <subcellularLocation>
        <location evidence="1">Cell membrane</location>
        <topology evidence="1">Multi-pass membrane protein</topology>
    </subcellularLocation>
</comment>
<dbReference type="SUPFAM" id="SSF161098">
    <property type="entry name" value="MetI-like"/>
    <property type="match status" value="1"/>
</dbReference>
<name>A0A0F8ZYX3_9ZZZZ</name>
<evidence type="ECO:0000256" key="4">
    <source>
        <dbReference type="ARBA" id="ARBA00022692"/>
    </source>
</evidence>
<feature type="non-terminal residue" evidence="9">
    <location>
        <position position="270"/>
    </location>
</feature>
<comment type="caution">
    <text evidence="9">The sequence shown here is derived from an EMBL/GenBank/DDBJ whole genome shotgun (WGS) entry which is preliminary data.</text>
</comment>
<evidence type="ECO:0000256" key="6">
    <source>
        <dbReference type="ARBA" id="ARBA00023136"/>
    </source>
</evidence>
<dbReference type="Gene3D" id="1.10.3720.10">
    <property type="entry name" value="MetI-like"/>
    <property type="match status" value="1"/>
</dbReference>
<feature type="transmembrane region" description="Helical" evidence="7">
    <location>
        <begin position="12"/>
        <end position="31"/>
    </location>
</feature>
<keyword evidence="3" id="KW-1003">Cell membrane</keyword>
<reference evidence="9" key="1">
    <citation type="journal article" date="2015" name="Nature">
        <title>Complex archaea that bridge the gap between prokaryotes and eukaryotes.</title>
        <authorList>
            <person name="Spang A."/>
            <person name="Saw J.H."/>
            <person name="Jorgensen S.L."/>
            <person name="Zaremba-Niedzwiedzka K."/>
            <person name="Martijn J."/>
            <person name="Lind A.E."/>
            <person name="van Eijk R."/>
            <person name="Schleper C."/>
            <person name="Guy L."/>
            <person name="Ettema T.J."/>
        </authorList>
    </citation>
    <scope>NUCLEOTIDE SEQUENCE</scope>
</reference>
<organism evidence="9">
    <name type="scientific">marine sediment metagenome</name>
    <dbReference type="NCBI Taxonomy" id="412755"/>
    <lineage>
        <taxon>unclassified sequences</taxon>
        <taxon>metagenomes</taxon>
        <taxon>ecological metagenomes</taxon>
    </lineage>
</organism>
<protein>
    <recommendedName>
        <fullName evidence="8">ABC transmembrane type-1 domain-containing protein</fullName>
    </recommendedName>
</protein>
<dbReference type="PROSITE" id="PS50928">
    <property type="entry name" value="ABC_TM1"/>
    <property type="match status" value="1"/>
</dbReference>
<feature type="transmembrane region" description="Helical" evidence="7">
    <location>
        <begin position="140"/>
        <end position="161"/>
    </location>
</feature>
<dbReference type="CDD" id="cd06261">
    <property type="entry name" value="TM_PBP2"/>
    <property type="match status" value="1"/>
</dbReference>
<sequence length="270" mass="30625">MSFRRVSPRVVLYIVLLGGMMLMFVPIFWTFSTSFKKPAEITVVPPPILPESFLNTENYLEVFEKLHLARLLFNTFSMCAVVLAASLIFASLTGYGFAKFKFPGKEIAFFAVVGVLMVPFQSVAVPLFRWMARLGLVDTFAGLVLPLMISAFGVLLMREAASIIPNDYIEAARIDGYSELRIYFQIVMPMMKPALAALAIIKFMWTWNEFFWPLLIIITPTKAVITLGLSYLTNMYFREYHLITAAAIISLLPLFILFAVLRQWMVQALT</sequence>
<keyword evidence="2" id="KW-0813">Transport</keyword>